<reference evidence="2 3" key="1">
    <citation type="submission" date="2020-01" db="EMBL/GenBank/DDBJ databases">
        <title>Sulfitobacter sediminilitoris sp. nov., isolated from a tidal flat.</title>
        <authorList>
            <person name="Park S."/>
            <person name="Yoon J.-H."/>
        </authorList>
    </citation>
    <scope>NUCLEOTIDE SEQUENCE [LARGE SCALE GENOMIC DNA]</scope>
    <source>
        <strain evidence="2 3">JBTF-M27</strain>
    </source>
</reference>
<evidence type="ECO:0000313" key="3">
    <source>
        <dbReference type="Proteomes" id="UP000468591"/>
    </source>
</evidence>
<feature type="region of interest" description="Disordered" evidence="1">
    <location>
        <begin position="176"/>
        <end position="208"/>
    </location>
</feature>
<organism evidence="2 3">
    <name type="scientific">Sulfitobacter sediminilitoris</name>
    <dbReference type="NCBI Taxonomy" id="2698830"/>
    <lineage>
        <taxon>Bacteria</taxon>
        <taxon>Pseudomonadati</taxon>
        <taxon>Pseudomonadota</taxon>
        <taxon>Alphaproteobacteria</taxon>
        <taxon>Rhodobacterales</taxon>
        <taxon>Roseobacteraceae</taxon>
        <taxon>Sulfitobacter</taxon>
    </lineage>
</organism>
<proteinExistence type="predicted"/>
<evidence type="ECO:0000313" key="2">
    <source>
        <dbReference type="EMBL" id="NEK23365.1"/>
    </source>
</evidence>
<dbReference type="RefSeq" id="WP_164354274.1">
    <property type="nucleotide sequence ID" value="NZ_JAABNT010000007.1"/>
</dbReference>
<comment type="caution">
    <text evidence="2">The sequence shown here is derived from an EMBL/GenBank/DDBJ whole genome shotgun (WGS) entry which is preliminary data.</text>
</comment>
<name>A0A6P0CE37_9RHOB</name>
<sequence length="208" mass="23010">MSGREDFWSRRRAAVQAEEAAQQAAIEAEAQAQQQAELAEIPEAELLAELGLPDPDTLKDGDDFTAFMAKAVPEGIRRRALRTLWRSNPVLANVDMLVDYGEDFTDSATVIENLQTTYQVGKGMLKHVEEMARQDALEAESEVQPEEVDEDAEEIYAVDGPEDVLSAEQPLALSEGLSDHGADEIDDEDEQLAMSAPRRMTFRVEETA</sequence>
<accession>A0A6P0CE37</accession>
<protein>
    <submittedName>
        <fullName evidence="2">DUF3306 domain-containing protein</fullName>
    </submittedName>
</protein>
<dbReference type="Proteomes" id="UP000468591">
    <property type="component" value="Unassembled WGS sequence"/>
</dbReference>
<dbReference type="EMBL" id="JAABNT010000007">
    <property type="protein sequence ID" value="NEK23365.1"/>
    <property type="molecule type" value="Genomic_DNA"/>
</dbReference>
<evidence type="ECO:0000256" key="1">
    <source>
        <dbReference type="SAM" id="MobiDB-lite"/>
    </source>
</evidence>
<dbReference type="Pfam" id="PF11748">
    <property type="entry name" value="DUF3306"/>
    <property type="match status" value="1"/>
</dbReference>
<gene>
    <name evidence="2" type="ORF">GV827_13235</name>
</gene>
<dbReference type="AlphaFoldDB" id="A0A6P0CE37"/>
<keyword evidence="3" id="KW-1185">Reference proteome</keyword>
<dbReference type="InterPro" id="IPR021735">
    <property type="entry name" value="DUF3306"/>
</dbReference>